<sequence>MSSKELNSGLLPKAFVLTDLILKPSMGLHGVGHFFRKIMNSLNHSLGKSLAIAKNLSNDRGYEHPSYFLANINQSSSKQNTQEPTPDDNEAYGQPQIAKNILKALEDLPKEQYDIFLDYTSGLKYWEIAATYHMSTAKVKSQILLIRKGLEEKCLLD</sequence>
<organism evidence="2 3">
    <name type="scientific">Sphingobacterium hungaricum</name>
    <dbReference type="NCBI Taxonomy" id="2082723"/>
    <lineage>
        <taxon>Bacteria</taxon>
        <taxon>Pseudomonadati</taxon>
        <taxon>Bacteroidota</taxon>
        <taxon>Sphingobacteriia</taxon>
        <taxon>Sphingobacteriales</taxon>
        <taxon>Sphingobacteriaceae</taxon>
        <taxon>Sphingobacterium</taxon>
    </lineage>
</organism>
<proteinExistence type="predicted"/>
<gene>
    <name evidence="2" type="ORF">C4F49_15815</name>
</gene>
<feature type="region of interest" description="Disordered" evidence="1">
    <location>
        <begin position="73"/>
        <end position="92"/>
    </location>
</feature>
<dbReference type="RefSeq" id="WP_196937001.1">
    <property type="nucleotide sequence ID" value="NZ_MU158698.1"/>
</dbReference>
<dbReference type="AlphaFoldDB" id="A0A928UXP9"/>
<comment type="caution">
    <text evidence="2">The sequence shown here is derived from an EMBL/GenBank/DDBJ whole genome shotgun (WGS) entry which is preliminary data.</text>
</comment>
<keyword evidence="3" id="KW-1185">Reference proteome</keyword>
<evidence type="ECO:0000256" key="1">
    <source>
        <dbReference type="SAM" id="MobiDB-lite"/>
    </source>
</evidence>
<feature type="compositionally biased region" description="Polar residues" evidence="1">
    <location>
        <begin position="73"/>
        <end position="84"/>
    </location>
</feature>
<dbReference type="Proteomes" id="UP000616201">
    <property type="component" value="Unassembled WGS sequence"/>
</dbReference>
<name>A0A928UXP9_9SPHI</name>
<dbReference type="InterPro" id="IPR013324">
    <property type="entry name" value="RNA_pol_sigma_r3/r4-like"/>
</dbReference>
<dbReference type="EMBL" id="PRDK01000009">
    <property type="protein sequence ID" value="MBE8715150.1"/>
    <property type="molecule type" value="Genomic_DNA"/>
</dbReference>
<dbReference type="InterPro" id="IPR036388">
    <property type="entry name" value="WH-like_DNA-bd_sf"/>
</dbReference>
<reference evidence="2" key="1">
    <citation type="submission" date="2018-02" db="EMBL/GenBank/DDBJ databases">
        <authorList>
            <person name="Vasarhelyi B.M."/>
            <person name="Deshmukh S."/>
            <person name="Balint B."/>
            <person name="Kukolya J."/>
        </authorList>
    </citation>
    <scope>NUCLEOTIDE SEQUENCE</scope>
    <source>
        <strain evidence="2">KB22</strain>
    </source>
</reference>
<dbReference type="SUPFAM" id="SSF88659">
    <property type="entry name" value="Sigma3 and sigma4 domains of RNA polymerase sigma factors"/>
    <property type="match status" value="1"/>
</dbReference>
<dbReference type="Gene3D" id="1.10.10.10">
    <property type="entry name" value="Winged helix-like DNA-binding domain superfamily/Winged helix DNA-binding domain"/>
    <property type="match status" value="1"/>
</dbReference>
<evidence type="ECO:0000313" key="3">
    <source>
        <dbReference type="Proteomes" id="UP000616201"/>
    </source>
</evidence>
<protein>
    <submittedName>
        <fullName evidence="2">Uncharacterized protein</fullName>
    </submittedName>
</protein>
<evidence type="ECO:0000313" key="2">
    <source>
        <dbReference type="EMBL" id="MBE8715150.1"/>
    </source>
</evidence>
<accession>A0A928UXP9</accession>